<dbReference type="Pfam" id="PF24476">
    <property type="entry name" value="DUF7580"/>
    <property type="match status" value="1"/>
</dbReference>
<protein>
    <recommendedName>
        <fullName evidence="1">Protein kinase domain-containing protein</fullName>
    </recommendedName>
</protein>
<dbReference type="EMBL" id="JBFXLU010000232">
    <property type="protein sequence ID" value="KAL2834002.1"/>
    <property type="molecule type" value="Genomic_DNA"/>
</dbReference>
<dbReference type="PANTHER" id="PTHR37542">
    <property type="entry name" value="HELO DOMAIN-CONTAINING PROTEIN-RELATED"/>
    <property type="match status" value="1"/>
</dbReference>
<name>A0ABR4J2C9_9EURO</name>
<sequence length="351" mass="40464">MGTLIEDQRQMYLKVLQLHEDVQDLKAYAAAMRVETAGPSGNVPRLEYKSQTQRWEVYSENEPVPRNQVEFPKLTTRGDRSEGSCDSKHVWIEWKEYDKRDGDLITDRVKQIVALLKMPNKPKSFRCPNCVGYFEEGTDMFGFLYEKPNGTQLTPTSLLDLFSREKLRPSLGQRILLAYNLATTVLYLHAVDWMHKSLRSDNVLFFFADGEEIPCDSPTISGYDFARPSGGTTEHVYSDPNHDVYRHPKVNTREYEVSFDIYSLGIVLVEVAYWQPIRKIMKTFSSNEVKKRILDANTMRELKARVGDGYADAVRDCLQGLPDNQRNEGIELQKWFQAKVVLNLDRVGFQV</sequence>
<dbReference type="Proteomes" id="UP001610446">
    <property type="component" value="Unassembled WGS sequence"/>
</dbReference>
<feature type="domain" description="Protein kinase" evidence="1">
    <location>
        <begin position="29"/>
        <end position="336"/>
    </location>
</feature>
<dbReference type="PROSITE" id="PS50011">
    <property type="entry name" value="PROTEIN_KINASE_DOM"/>
    <property type="match status" value="1"/>
</dbReference>
<dbReference type="PANTHER" id="PTHR37542:SF3">
    <property type="entry name" value="PRION-INHIBITION AND PROPAGATION HELO DOMAIN-CONTAINING PROTEIN"/>
    <property type="match status" value="1"/>
</dbReference>
<gene>
    <name evidence="2" type="ORF">BJY01DRAFT_253288</name>
</gene>
<evidence type="ECO:0000259" key="1">
    <source>
        <dbReference type="PROSITE" id="PS50011"/>
    </source>
</evidence>
<dbReference type="InterPro" id="IPR011009">
    <property type="entry name" value="Kinase-like_dom_sf"/>
</dbReference>
<dbReference type="InterPro" id="IPR056002">
    <property type="entry name" value="DUF7580"/>
</dbReference>
<organism evidence="2 3">
    <name type="scientific">Aspergillus pseudoustus</name>
    <dbReference type="NCBI Taxonomy" id="1810923"/>
    <lineage>
        <taxon>Eukaryota</taxon>
        <taxon>Fungi</taxon>
        <taxon>Dikarya</taxon>
        <taxon>Ascomycota</taxon>
        <taxon>Pezizomycotina</taxon>
        <taxon>Eurotiomycetes</taxon>
        <taxon>Eurotiomycetidae</taxon>
        <taxon>Eurotiales</taxon>
        <taxon>Aspergillaceae</taxon>
        <taxon>Aspergillus</taxon>
        <taxon>Aspergillus subgen. Nidulantes</taxon>
    </lineage>
</organism>
<proteinExistence type="predicted"/>
<keyword evidence="3" id="KW-1185">Reference proteome</keyword>
<dbReference type="Gene3D" id="1.10.510.10">
    <property type="entry name" value="Transferase(Phosphotransferase) domain 1"/>
    <property type="match status" value="1"/>
</dbReference>
<accession>A0ABR4J2C9</accession>
<evidence type="ECO:0000313" key="2">
    <source>
        <dbReference type="EMBL" id="KAL2834002.1"/>
    </source>
</evidence>
<comment type="caution">
    <text evidence="2">The sequence shown here is derived from an EMBL/GenBank/DDBJ whole genome shotgun (WGS) entry which is preliminary data.</text>
</comment>
<dbReference type="InterPro" id="IPR000719">
    <property type="entry name" value="Prot_kinase_dom"/>
</dbReference>
<dbReference type="SUPFAM" id="SSF56112">
    <property type="entry name" value="Protein kinase-like (PK-like)"/>
    <property type="match status" value="1"/>
</dbReference>
<evidence type="ECO:0000313" key="3">
    <source>
        <dbReference type="Proteomes" id="UP001610446"/>
    </source>
</evidence>
<reference evidence="2 3" key="1">
    <citation type="submission" date="2024-07" db="EMBL/GenBank/DDBJ databases">
        <title>Section-level genome sequencing and comparative genomics of Aspergillus sections Usti and Cavernicolus.</title>
        <authorList>
            <consortium name="Lawrence Berkeley National Laboratory"/>
            <person name="Nybo J.L."/>
            <person name="Vesth T.C."/>
            <person name="Theobald S."/>
            <person name="Frisvad J.C."/>
            <person name="Larsen T.O."/>
            <person name="Kjaerboelling I."/>
            <person name="Rothschild-Mancinelli K."/>
            <person name="Lyhne E.K."/>
            <person name="Kogle M.E."/>
            <person name="Barry K."/>
            <person name="Clum A."/>
            <person name="Na H."/>
            <person name="Ledsgaard L."/>
            <person name="Lin J."/>
            <person name="Lipzen A."/>
            <person name="Kuo A."/>
            <person name="Riley R."/>
            <person name="Mondo S."/>
            <person name="Labutti K."/>
            <person name="Haridas S."/>
            <person name="Pangalinan J."/>
            <person name="Salamov A.A."/>
            <person name="Simmons B.A."/>
            <person name="Magnuson J.K."/>
            <person name="Chen J."/>
            <person name="Drula E."/>
            <person name="Henrissat B."/>
            <person name="Wiebenga A."/>
            <person name="Lubbers R.J."/>
            <person name="Gomes A.C."/>
            <person name="Makela M.R."/>
            <person name="Stajich J."/>
            <person name="Grigoriev I.V."/>
            <person name="Mortensen U.H."/>
            <person name="De Vries R.P."/>
            <person name="Baker S.E."/>
            <person name="Andersen M.R."/>
        </authorList>
    </citation>
    <scope>NUCLEOTIDE SEQUENCE [LARGE SCALE GENOMIC DNA]</scope>
    <source>
        <strain evidence="2 3">CBS 123904</strain>
    </source>
</reference>